<evidence type="ECO:0000313" key="4">
    <source>
        <dbReference type="EMBL" id="KAG6519862.1"/>
    </source>
</evidence>
<sequence>MVAAVSQWPRVLTPSRLVQIIRREKDPSAALRLLDTAPLRYPSYRHNSLVYSAALDSLLSAEPLPVSAISSLLSRLSLRESCPSPDPLFARAITALSGDPPTALALFVRVLPRSNSPSWSCSFHALLRLLLSRGYLTLALGIVARCAGRREVQFGYHTLNLLLDALCRAGRPDAALQAFSSFKDVCCHPDRDTYRILMRGLCDAGRLDDAYHLLLSMLWRISQKGCDADVVVYRTLIEALHRDGRIADAEDILTRVLLKGLKSPKRRRTFCGPVLSGLNAEEVKQVIDEALVVRGVKSLASYKALLGDLYAEGRLVDAQQMFDEMIKSGFRPTVSIFEDKIGALCREGKADEAANVLSKEMIENGCVPSVRAYNLVMDRLCKEGQSTRAVEYLSRMERQLACVPQKETFTILIDGLCGERQYPEAAQILEKMLRRRYLPTRAVFGNVIQGLCLIGRIFEAVLWLEEMISHGKIPEAEIWTSLTSQVCSVDGAVETLILDVLEHHTVSD</sequence>
<keyword evidence="2" id="KW-0677">Repeat</keyword>
<dbReference type="AlphaFoldDB" id="A0A8J5H2X2"/>
<dbReference type="EMBL" id="JACMSC010000005">
    <property type="protein sequence ID" value="KAG6519862.1"/>
    <property type="molecule type" value="Genomic_DNA"/>
</dbReference>
<organism evidence="4 5">
    <name type="scientific">Zingiber officinale</name>
    <name type="common">Ginger</name>
    <name type="synonym">Amomum zingiber</name>
    <dbReference type="NCBI Taxonomy" id="94328"/>
    <lineage>
        <taxon>Eukaryota</taxon>
        <taxon>Viridiplantae</taxon>
        <taxon>Streptophyta</taxon>
        <taxon>Embryophyta</taxon>
        <taxon>Tracheophyta</taxon>
        <taxon>Spermatophyta</taxon>
        <taxon>Magnoliopsida</taxon>
        <taxon>Liliopsida</taxon>
        <taxon>Zingiberales</taxon>
        <taxon>Zingiberaceae</taxon>
        <taxon>Zingiber</taxon>
    </lineage>
</organism>
<reference evidence="4 5" key="1">
    <citation type="submission" date="2020-08" db="EMBL/GenBank/DDBJ databases">
        <title>Plant Genome Project.</title>
        <authorList>
            <person name="Zhang R.-G."/>
        </authorList>
    </citation>
    <scope>NUCLEOTIDE SEQUENCE [LARGE SCALE GENOMIC DNA]</scope>
    <source>
        <tissue evidence="4">Rhizome</tissue>
    </source>
</reference>
<gene>
    <name evidence="4" type="ORF">ZIOFF_016891</name>
</gene>
<dbReference type="Pfam" id="PF01535">
    <property type="entry name" value="PPR"/>
    <property type="match status" value="2"/>
</dbReference>
<comment type="similarity">
    <text evidence="1">Belongs to the PPR family. P subfamily.</text>
</comment>
<dbReference type="Proteomes" id="UP000734854">
    <property type="component" value="Unassembled WGS sequence"/>
</dbReference>
<evidence type="ECO:0000256" key="3">
    <source>
        <dbReference type="PROSITE-ProRule" id="PRU00708"/>
    </source>
</evidence>
<feature type="repeat" description="PPR" evidence="3">
    <location>
        <begin position="333"/>
        <end position="368"/>
    </location>
</feature>
<dbReference type="PANTHER" id="PTHR47941">
    <property type="entry name" value="PENTATRICOPEPTIDE REPEAT-CONTAINING PROTEIN 3, MITOCHONDRIAL"/>
    <property type="match status" value="1"/>
</dbReference>
<feature type="repeat" description="PPR" evidence="3">
    <location>
        <begin position="440"/>
        <end position="474"/>
    </location>
</feature>
<feature type="repeat" description="PPR" evidence="3">
    <location>
        <begin position="298"/>
        <end position="332"/>
    </location>
</feature>
<dbReference type="OrthoDB" id="767661at2759"/>
<evidence type="ECO:0000256" key="2">
    <source>
        <dbReference type="ARBA" id="ARBA00022737"/>
    </source>
</evidence>
<proteinExistence type="inferred from homology"/>
<evidence type="ECO:0000313" key="5">
    <source>
        <dbReference type="Proteomes" id="UP000734854"/>
    </source>
</evidence>
<name>A0A8J5H2X2_ZINOF</name>
<keyword evidence="5" id="KW-1185">Reference proteome</keyword>
<dbReference type="NCBIfam" id="TIGR00756">
    <property type="entry name" value="PPR"/>
    <property type="match status" value="5"/>
</dbReference>
<dbReference type="PROSITE" id="PS51375">
    <property type="entry name" value="PPR"/>
    <property type="match status" value="8"/>
</dbReference>
<accession>A0A8J5H2X2</accession>
<evidence type="ECO:0008006" key="6">
    <source>
        <dbReference type="Google" id="ProtNLM"/>
    </source>
</evidence>
<feature type="repeat" description="PPR" evidence="3">
    <location>
        <begin position="229"/>
        <end position="263"/>
    </location>
</feature>
<comment type="caution">
    <text evidence="4">The sequence shown here is derived from an EMBL/GenBank/DDBJ whole genome shotgun (WGS) entry which is preliminary data.</text>
</comment>
<protein>
    <recommendedName>
        <fullName evidence="6">Pentatricopeptide repeat-containing protein</fullName>
    </recommendedName>
</protein>
<feature type="repeat" description="PPR" evidence="3">
    <location>
        <begin position="155"/>
        <end position="189"/>
    </location>
</feature>
<feature type="repeat" description="PPR" evidence="3">
    <location>
        <begin position="405"/>
        <end position="439"/>
    </location>
</feature>
<dbReference type="Pfam" id="PF13041">
    <property type="entry name" value="PPR_2"/>
    <property type="match status" value="2"/>
</dbReference>
<feature type="repeat" description="PPR" evidence="3">
    <location>
        <begin position="190"/>
        <end position="220"/>
    </location>
</feature>
<feature type="repeat" description="PPR" evidence="3">
    <location>
        <begin position="369"/>
        <end position="399"/>
    </location>
</feature>
<dbReference type="InterPro" id="IPR002885">
    <property type="entry name" value="PPR_rpt"/>
</dbReference>
<evidence type="ECO:0000256" key="1">
    <source>
        <dbReference type="ARBA" id="ARBA00007626"/>
    </source>
</evidence>